<dbReference type="Gene3D" id="1.50.10.100">
    <property type="entry name" value="Chondroitin AC/alginate lyase"/>
    <property type="match status" value="1"/>
</dbReference>
<dbReference type="Pfam" id="PF07940">
    <property type="entry name" value="Hepar_II_III_C"/>
    <property type="match status" value="1"/>
</dbReference>
<evidence type="ECO:0000256" key="1">
    <source>
        <dbReference type="ARBA" id="ARBA00004196"/>
    </source>
</evidence>
<dbReference type="GO" id="GO:0016829">
    <property type="term" value="F:lyase activity"/>
    <property type="evidence" value="ECO:0007669"/>
    <property type="project" value="InterPro"/>
</dbReference>
<sequence length="564" mass="60067">MRDRRQGNVLDRLAARLAAVGRVAPHVASLPPPRIDGDPARGAQLMAAARSPFEPPATPFAENAALRFLWLDDLAAVGSRAARERAWLWLQGWNGRTGWRADLSAGRLRRWIGHAEFLTGPGKSPPRLLLSGATREMHFLRYRWKSLPEGLSRVEALTALITGSLALARMRSVTGPATKALATEAARAIDPGGAVSSRNPEELLDLLVLLLEARDALSTAGLPVPPAVIDAIQQGAPTLRLLRQADGGLPRFHGGGGLSPGRLERTLLASGVRANSIAGAPAVGAMGYLRLAAQRTTLIVDAAPPPMGAASRLAHASTLAFELTSGRRPLIVSCGPGSALGADWENAARATPSHSVLGIEGLSSARLGTRKDTQDLLSDGPRNVRAEVTTGDEGPLLVLSHDGYVGSHGLTHVRELELSRDGRMLRGYDALGAATEADRRVLERAILNSRLQGVHFTIRFHLHPAVAAEVEAEQIVLRLPSKEVWLFRQAGAARMSLDASVWLDPHLAAPRPSRQIVLSGLVADKAGEVGWTLAKSEDTPLAIRDTEPAEEELPQAARAIRADA</sequence>
<dbReference type="Gene3D" id="2.70.98.70">
    <property type="match status" value="1"/>
</dbReference>
<organism evidence="3 4">
    <name type="scientific">Haematobacter massiliensis</name>
    <dbReference type="NCBI Taxonomy" id="195105"/>
    <lineage>
        <taxon>Bacteria</taxon>
        <taxon>Pseudomonadati</taxon>
        <taxon>Pseudomonadota</taxon>
        <taxon>Alphaproteobacteria</taxon>
        <taxon>Rhodobacterales</taxon>
        <taxon>Paracoccaceae</taxon>
        <taxon>Haematobacter</taxon>
    </lineage>
</organism>
<gene>
    <name evidence="3" type="ORF">CN97_20275</name>
</gene>
<dbReference type="EMBL" id="JGYG01000009">
    <property type="protein sequence ID" value="KFI27976.1"/>
    <property type="molecule type" value="Genomic_DNA"/>
</dbReference>
<proteinExistence type="predicted"/>
<dbReference type="eggNOG" id="COG5360">
    <property type="taxonomic scope" value="Bacteria"/>
</dbReference>
<evidence type="ECO:0000313" key="3">
    <source>
        <dbReference type="EMBL" id="KFI27976.1"/>
    </source>
</evidence>
<feature type="domain" description="Heparinase II/III-like C-terminal" evidence="2">
    <location>
        <begin position="281"/>
        <end position="532"/>
    </location>
</feature>
<evidence type="ECO:0000259" key="2">
    <source>
        <dbReference type="Pfam" id="PF07940"/>
    </source>
</evidence>
<comment type="caution">
    <text evidence="3">The sequence shown here is derived from an EMBL/GenBank/DDBJ whole genome shotgun (WGS) entry which is preliminary data.</text>
</comment>
<dbReference type="InterPro" id="IPR008929">
    <property type="entry name" value="Chondroitin_lyas"/>
</dbReference>
<dbReference type="RefSeq" id="WP_088217432.1">
    <property type="nucleotide sequence ID" value="NZ_CP035510.1"/>
</dbReference>
<comment type="subcellular location">
    <subcellularLocation>
        <location evidence="1">Cell envelope</location>
    </subcellularLocation>
</comment>
<dbReference type="GO" id="GO:0030313">
    <property type="term" value="C:cell envelope"/>
    <property type="evidence" value="ECO:0007669"/>
    <property type="project" value="UniProtKB-SubCell"/>
</dbReference>
<protein>
    <submittedName>
        <fullName evidence="3">Heparinase</fullName>
    </submittedName>
</protein>
<keyword evidence="4" id="KW-1185">Reference proteome</keyword>
<dbReference type="Proteomes" id="UP000028826">
    <property type="component" value="Unassembled WGS sequence"/>
</dbReference>
<evidence type="ECO:0000313" key="4">
    <source>
        <dbReference type="Proteomes" id="UP000028826"/>
    </source>
</evidence>
<dbReference type="STRING" id="195105.CN97_20275"/>
<dbReference type="OrthoDB" id="9787373at2"/>
<reference evidence="3 4" key="1">
    <citation type="submission" date="2014-03" db="EMBL/GenBank/DDBJ databases">
        <title>Genome of Haematobacter massiliensis CCUG 47968.</title>
        <authorList>
            <person name="Wang D."/>
            <person name="Wang G."/>
        </authorList>
    </citation>
    <scope>NUCLEOTIDE SEQUENCE [LARGE SCALE GENOMIC DNA]</scope>
    <source>
        <strain evidence="3 4">CCUG 47968</strain>
    </source>
</reference>
<dbReference type="AlphaFoldDB" id="A0A086Y126"/>
<name>A0A086Y126_9RHOB</name>
<accession>A0A086Y126</accession>
<dbReference type="InterPro" id="IPR012480">
    <property type="entry name" value="Hepar_II_III_C"/>
</dbReference>